<feature type="transmembrane region" description="Helical" evidence="1">
    <location>
        <begin position="247"/>
        <end position="269"/>
    </location>
</feature>
<keyword evidence="1" id="KW-1133">Transmembrane helix</keyword>
<keyword evidence="1" id="KW-0812">Transmembrane</keyword>
<sequence>MKNSAKMRILVFVIILACLTVASRFLPESSNFTMLFIMWMPGIAALLTSLVTWRSLKQVGWKPNWKWMGMGWLLPVFYGAIAFGIIWALGLGGIPKASFIENGKLTMGMTSNNEILIIIAAFFYITILNLLPNMLFALGEELGWRGFLVPELNKITSFWKTALFSGIIWFGWHLPAILSGNYGAEGTPLWFQVVCFTVLVLAGAVVLAFLRLRSGSIWPCVIFHAVHNGVIQHFFTNLTADTGKTEYFIGEFGIMVPLISLFFAAYFLWKYNKQESHDISAEILEVSN</sequence>
<proteinExistence type="predicted"/>
<evidence type="ECO:0000259" key="2">
    <source>
        <dbReference type="Pfam" id="PF02517"/>
    </source>
</evidence>
<dbReference type="GO" id="GO:0080120">
    <property type="term" value="P:CAAX-box protein maturation"/>
    <property type="evidence" value="ECO:0007669"/>
    <property type="project" value="UniProtKB-ARBA"/>
</dbReference>
<dbReference type="RefSeq" id="WP_107012200.1">
    <property type="nucleotide sequence ID" value="NZ_CP028136.1"/>
</dbReference>
<dbReference type="KEGG" id="grs:C7S20_09135"/>
<dbReference type="GO" id="GO:0004175">
    <property type="term" value="F:endopeptidase activity"/>
    <property type="evidence" value="ECO:0007669"/>
    <property type="project" value="UniProtKB-ARBA"/>
</dbReference>
<dbReference type="PANTHER" id="PTHR35797">
    <property type="entry name" value="PROTEASE-RELATED"/>
    <property type="match status" value="1"/>
</dbReference>
<accession>A0A2R3Z5D1</accession>
<dbReference type="InterPro" id="IPR042150">
    <property type="entry name" value="MmRce1-like"/>
</dbReference>
<evidence type="ECO:0000256" key="1">
    <source>
        <dbReference type="SAM" id="Phobius"/>
    </source>
</evidence>
<feature type="transmembrane region" description="Helical" evidence="1">
    <location>
        <begin position="158"/>
        <end position="177"/>
    </location>
</feature>
<feature type="transmembrane region" description="Helical" evidence="1">
    <location>
        <begin position="73"/>
        <end position="95"/>
    </location>
</feature>
<evidence type="ECO:0000313" key="3">
    <source>
        <dbReference type="EMBL" id="AVR45422.1"/>
    </source>
</evidence>
<keyword evidence="4" id="KW-1185">Reference proteome</keyword>
<dbReference type="AlphaFoldDB" id="A0A2R3Z5D1"/>
<gene>
    <name evidence="3" type="ORF">C7S20_09135</name>
</gene>
<feature type="transmembrane region" description="Helical" evidence="1">
    <location>
        <begin position="217"/>
        <end position="235"/>
    </location>
</feature>
<dbReference type="PANTHER" id="PTHR35797:SF1">
    <property type="entry name" value="PROTEASE"/>
    <property type="match status" value="1"/>
</dbReference>
<feature type="transmembrane region" description="Helical" evidence="1">
    <location>
        <begin position="189"/>
        <end position="210"/>
    </location>
</feature>
<feature type="transmembrane region" description="Helical" evidence="1">
    <location>
        <begin position="115"/>
        <end position="138"/>
    </location>
</feature>
<name>A0A2R3Z5D1_9FLAO</name>
<dbReference type="Proteomes" id="UP000241507">
    <property type="component" value="Chromosome"/>
</dbReference>
<feature type="domain" description="CAAX prenyl protease 2/Lysostaphin resistance protein A-like" evidence="2">
    <location>
        <begin position="130"/>
        <end position="229"/>
    </location>
</feature>
<protein>
    <recommendedName>
        <fullName evidence="2">CAAX prenyl protease 2/Lysostaphin resistance protein A-like domain-containing protein</fullName>
    </recommendedName>
</protein>
<evidence type="ECO:0000313" key="4">
    <source>
        <dbReference type="Proteomes" id="UP000241507"/>
    </source>
</evidence>
<dbReference type="OrthoDB" id="9777755at2"/>
<dbReference type="Pfam" id="PF02517">
    <property type="entry name" value="Rce1-like"/>
    <property type="match status" value="1"/>
</dbReference>
<reference evidence="4" key="1">
    <citation type="submission" date="2018-03" db="EMBL/GenBank/DDBJ databases">
        <title>Gramella fulva sp. nov., isolated from a dry surface of tidal flat.</title>
        <authorList>
            <person name="Hwang S.H."/>
            <person name="Hwang W.M."/>
            <person name="Kang K."/>
            <person name="Ahn T.-Y."/>
        </authorList>
    </citation>
    <scope>NUCLEOTIDE SEQUENCE [LARGE SCALE GENOMIC DNA]</scope>
    <source>
        <strain evidence="4">SH35</strain>
    </source>
</reference>
<dbReference type="InterPro" id="IPR003675">
    <property type="entry name" value="Rce1/LyrA-like_dom"/>
</dbReference>
<keyword evidence="1" id="KW-0472">Membrane</keyword>
<feature type="transmembrane region" description="Helical" evidence="1">
    <location>
        <begin position="34"/>
        <end position="53"/>
    </location>
</feature>
<dbReference type="EMBL" id="CP028136">
    <property type="protein sequence ID" value="AVR45422.1"/>
    <property type="molecule type" value="Genomic_DNA"/>
</dbReference>
<organism evidence="3 4">
    <name type="scientific">Christiangramia fulva</name>
    <dbReference type="NCBI Taxonomy" id="2126553"/>
    <lineage>
        <taxon>Bacteria</taxon>
        <taxon>Pseudomonadati</taxon>
        <taxon>Bacteroidota</taxon>
        <taxon>Flavobacteriia</taxon>
        <taxon>Flavobacteriales</taxon>
        <taxon>Flavobacteriaceae</taxon>
        <taxon>Christiangramia</taxon>
    </lineage>
</organism>